<dbReference type="InterPro" id="IPR013083">
    <property type="entry name" value="Znf_RING/FYVE/PHD"/>
</dbReference>
<keyword evidence="5" id="KW-0863">Zinc-finger</keyword>
<keyword evidence="7" id="KW-0862">Zinc</keyword>
<proteinExistence type="predicted"/>
<reference evidence="9" key="1">
    <citation type="submission" date="2023-03" db="EMBL/GenBank/DDBJ databases">
        <authorList>
            <person name="Julca I."/>
        </authorList>
    </citation>
    <scope>NUCLEOTIDE SEQUENCE</scope>
</reference>
<evidence type="ECO:0000256" key="1">
    <source>
        <dbReference type="ARBA" id="ARBA00000900"/>
    </source>
</evidence>
<keyword evidence="10" id="KW-1185">Reference proteome</keyword>
<dbReference type="Gene3D" id="3.30.40.10">
    <property type="entry name" value="Zinc/RING finger domain, C3HC4 (zinc finger)"/>
    <property type="match status" value="1"/>
</dbReference>
<name>A0AAV1D1Z6_OLDCO</name>
<evidence type="ECO:0000259" key="8">
    <source>
        <dbReference type="SMART" id="SM00184"/>
    </source>
</evidence>
<dbReference type="Pfam" id="PF13639">
    <property type="entry name" value="zf-RING_2"/>
    <property type="match status" value="1"/>
</dbReference>
<dbReference type="SUPFAM" id="SSF57850">
    <property type="entry name" value="RING/U-box"/>
    <property type="match status" value="1"/>
</dbReference>
<evidence type="ECO:0000256" key="3">
    <source>
        <dbReference type="ARBA" id="ARBA00022679"/>
    </source>
</evidence>
<dbReference type="GO" id="GO:0005829">
    <property type="term" value="C:cytosol"/>
    <property type="evidence" value="ECO:0007669"/>
    <property type="project" value="TreeGrafter"/>
</dbReference>
<evidence type="ECO:0000256" key="7">
    <source>
        <dbReference type="ARBA" id="ARBA00022833"/>
    </source>
</evidence>
<sequence length="199" mass="22053">MGGCCCSSRKPQFHGTPVYYYCPSVSEEHESLTSNDSAATALTAGFLVDLNLDTSIPDTFRSPPTPIPFDVVLGHPPTAAADTAGEPGNESMALKESHFKADSGFLLASAKKIDSELLKSDRQINPLKADEEADICPTCLEDYDAENPRIVTKCNHHFHLSCILEWMERSNTCPICDQVYEHLFSIFLFGIYEHLHKKQ</sequence>
<evidence type="ECO:0000313" key="10">
    <source>
        <dbReference type="Proteomes" id="UP001161247"/>
    </source>
</evidence>
<organism evidence="9 10">
    <name type="scientific">Oldenlandia corymbosa var. corymbosa</name>
    <dbReference type="NCBI Taxonomy" id="529605"/>
    <lineage>
        <taxon>Eukaryota</taxon>
        <taxon>Viridiplantae</taxon>
        <taxon>Streptophyta</taxon>
        <taxon>Embryophyta</taxon>
        <taxon>Tracheophyta</taxon>
        <taxon>Spermatophyta</taxon>
        <taxon>Magnoliopsida</taxon>
        <taxon>eudicotyledons</taxon>
        <taxon>Gunneridae</taxon>
        <taxon>Pentapetalae</taxon>
        <taxon>asterids</taxon>
        <taxon>lamiids</taxon>
        <taxon>Gentianales</taxon>
        <taxon>Rubiaceae</taxon>
        <taxon>Rubioideae</taxon>
        <taxon>Spermacoceae</taxon>
        <taxon>Hedyotis-Oldenlandia complex</taxon>
        <taxon>Oldenlandia</taxon>
    </lineage>
</organism>
<dbReference type="GO" id="GO:0061630">
    <property type="term" value="F:ubiquitin protein ligase activity"/>
    <property type="evidence" value="ECO:0007669"/>
    <property type="project" value="UniProtKB-EC"/>
</dbReference>
<accession>A0AAV1D1Z6</accession>
<keyword evidence="4" id="KW-0479">Metal-binding</keyword>
<feature type="domain" description="RING-type" evidence="8">
    <location>
        <begin position="136"/>
        <end position="176"/>
    </location>
</feature>
<protein>
    <recommendedName>
        <fullName evidence="2">RING-type E3 ubiquitin transferase</fullName>
        <ecNumber evidence="2">2.3.2.27</ecNumber>
    </recommendedName>
</protein>
<evidence type="ECO:0000256" key="2">
    <source>
        <dbReference type="ARBA" id="ARBA00012483"/>
    </source>
</evidence>
<dbReference type="SMART" id="SM00184">
    <property type="entry name" value="RING"/>
    <property type="match status" value="1"/>
</dbReference>
<gene>
    <name evidence="9" type="ORF">OLC1_LOCUS11362</name>
</gene>
<dbReference type="InterPro" id="IPR001841">
    <property type="entry name" value="Znf_RING"/>
</dbReference>
<dbReference type="PANTHER" id="PTHR46463">
    <property type="entry name" value="ZINC FINGER, RING/FYVE/PHD-TYPE"/>
    <property type="match status" value="1"/>
</dbReference>
<dbReference type="CDD" id="cd23116">
    <property type="entry name" value="RING-H2_AIRP1-like"/>
    <property type="match status" value="1"/>
</dbReference>
<evidence type="ECO:0000313" key="9">
    <source>
        <dbReference type="EMBL" id="CAI9101884.1"/>
    </source>
</evidence>
<evidence type="ECO:0000256" key="5">
    <source>
        <dbReference type="ARBA" id="ARBA00022771"/>
    </source>
</evidence>
<dbReference type="EC" id="2.3.2.27" evidence="2"/>
<evidence type="ECO:0000256" key="6">
    <source>
        <dbReference type="ARBA" id="ARBA00022786"/>
    </source>
</evidence>
<dbReference type="GO" id="GO:0008270">
    <property type="term" value="F:zinc ion binding"/>
    <property type="evidence" value="ECO:0007669"/>
    <property type="project" value="UniProtKB-KW"/>
</dbReference>
<dbReference type="EMBL" id="OX459121">
    <property type="protein sequence ID" value="CAI9101884.1"/>
    <property type="molecule type" value="Genomic_DNA"/>
</dbReference>
<comment type="catalytic activity">
    <reaction evidence="1">
        <text>S-ubiquitinyl-[E2 ubiquitin-conjugating enzyme]-L-cysteine + [acceptor protein]-L-lysine = [E2 ubiquitin-conjugating enzyme]-L-cysteine + N(6)-ubiquitinyl-[acceptor protein]-L-lysine.</text>
        <dbReference type="EC" id="2.3.2.27"/>
    </reaction>
</comment>
<dbReference type="Proteomes" id="UP001161247">
    <property type="component" value="Chromosome 4"/>
</dbReference>
<keyword evidence="3" id="KW-0808">Transferase</keyword>
<evidence type="ECO:0000256" key="4">
    <source>
        <dbReference type="ARBA" id="ARBA00022723"/>
    </source>
</evidence>
<keyword evidence="6" id="KW-0833">Ubl conjugation pathway</keyword>
<dbReference type="PANTHER" id="PTHR46463:SF76">
    <property type="entry name" value="RING-TYPE DOMAIN-CONTAINING PROTEIN"/>
    <property type="match status" value="1"/>
</dbReference>
<dbReference type="AlphaFoldDB" id="A0AAV1D1Z6"/>